<dbReference type="InterPro" id="IPR027417">
    <property type="entry name" value="P-loop_NTPase"/>
</dbReference>
<keyword evidence="2" id="KW-0238">DNA-binding</keyword>
<evidence type="ECO:0000313" key="6">
    <source>
        <dbReference type="Proteomes" id="UP000460272"/>
    </source>
</evidence>
<dbReference type="Pfam" id="PF00196">
    <property type="entry name" value="GerE"/>
    <property type="match status" value="1"/>
</dbReference>
<dbReference type="CDD" id="cd06170">
    <property type="entry name" value="LuxR_C_like"/>
    <property type="match status" value="1"/>
</dbReference>
<evidence type="ECO:0000256" key="3">
    <source>
        <dbReference type="ARBA" id="ARBA00023163"/>
    </source>
</evidence>
<accession>A0A6P2C8B4</accession>
<dbReference type="InterPro" id="IPR000792">
    <property type="entry name" value="Tscrpt_reg_LuxR_C"/>
</dbReference>
<dbReference type="GO" id="GO:0003677">
    <property type="term" value="F:DNA binding"/>
    <property type="evidence" value="ECO:0007669"/>
    <property type="project" value="UniProtKB-KW"/>
</dbReference>
<reference evidence="5 6" key="1">
    <citation type="submission" date="2018-11" db="EMBL/GenBank/DDBJ databases">
        <title>Trebonia kvetii gen.nov., sp.nov., a novel acidophilic actinobacterium, and proposal of the new actinobacterial family Treboniaceae fam. nov.</title>
        <authorList>
            <person name="Rapoport D."/>
            <person name="Sagova-Mareckova M."/>
            <person name="Sedlacek I."/>
            <person name="Provaznik J."/>
            <person name="Kralova S."/>
            <person name="Pavlinic D."/>
            <person name="Benes V."/>
            <person name="Kopecky J."/>
        </authorList>
    </citation>
    <scope>NUCLEOTIDE SEQUENCE [LARGE SCALE GENOMIC DNA]</scope>
    <source>
        <strain evidence="5 6">15Tr583</strain>
    </source>
</reference>
<dbReference type="PANTHER" id="PTHR44688">
    <property type="entry name" value="DNA-BINDING TRANSCRIPTIONAL ACTIVATOR DEVR_DOSR"/>
    <property type="match status" value="1"/>
</dbReference>
<evidence type="ECO:0000313" key="5">
    <source>
        <dbReference type="EMBL" id="TVZ06745.1"/>
    </source>
</evidence>
<keyword evidence="6" id="KW-1185">Reference proteome</keyword>
<evidence type="ECO:0000259" key="4">
    <source>
        <dbReference type="PROSITE" id="PS50043"/>
    </source>
</evidence>
<dbReference type="PRINTS" id="PR00038">
    <property type="entry name" value="HTHLUXR"/>
</dbReference>
<dbReference type="InterPro" id="IPR036388">
    <property type="entry name" value="WH-like_DNA-bd_sf"/>
</dbReference>
<dbReference type="PROSITE" id="PS50043">
    <property type="entry name" value="HTH_LUXR_2"/>
    <property type="match status" value="1"/>
</dbReference>
<name>A0A6P2C8B4_9ACTN</name>
<feature type="domain" description="HTH luxR-type" evidence="4">
    <location>
        <begin position="871"/>
        <end position="936"/>
    </location>
</feature>
<dbReference type="InterPro" id="IPR011990">
    <property type="entry name" value="TPR-like_helical_dom_sf"/>
</dbReference>
<keyword evidence="1" id="KW-0805">Transcription regulation</keyword>
<comment type="caution">
    <text evidence="5">The sequence shown here is derived from an EMBL/GenBank/DDBJ whole genome shotgun (WGS) entry which is preliminary data.</text>
</comment>
<dbReference type="SUPFAM" id="SSF52540">
    <property type="entry name" value="P-loop containing nucleoside triphosphate hydrolases"/>
    <property type="match status" value="1"/>
</dbReference>
<dbReference type="SUPFAM" id="SSF46894">
    <property type="entry name" value="C-terminal effector domain of the bipartite response regulators"/>
    <property type="match status" value="1"/>
</dbReference>
<dbReference type="OrthoDB" id="3514764at2"/>
<protein>
    <submittedName>
        <fullName evidence="5">LuxR family transcriptional regulator</fullName>
    </submittedName>
</protein>
<keyword evidence="3" id="KW-0804">Transcription</keyword>
<dbReference type="SUPFAM" id="SSF48452">
    <property type="entry name" value="TPR-like"/>
    <property type="match status" value="1"/>
</dbReference>
<evidence type="ECO:0000256" key="2">
    <source>
        <dbReference type="ARBA" id="ARBA00023125"/>
    </source>
</evidence>
<proteinExistence type="predicted"/>
<dbReference type="PROSITE" id="PS00622">
    <property type="entry name" value="HTH_LUXR_1"/>
    <property type="match status" value="1"/>
</dbReference>
<evidence type="ECO:0000256" key="1">
    <source>
        <dbReference type="ARBA" id="ARBA00023015"/>
    </source>
</evidence>
<sequence length="940" mass="99717">MSKGCRVAAMGEGLGLGGSMYEEIAPSPVGREAELSLIQRFLRKTADIGAALIVSGEPGAGKTLVLDLAAEMAAAAGITVLRGRGVRSETDVAFGVLNQLLIPLTGYCAGLEDMHRSALRAPLGAGDGSIPDRLQVSAAVIELLHTVRADAPLLIVIDDLPLLDQLSADILGFLARRVSGSRIGFLGSSRRGADSFFDDSCLPVHELAPLTEVAAGELLTSRFPALGAHVRARILAEARGNPLALVDLPDALSEPQRAGSAALPAALPLTPRLLSVFSATLATLPDTARRLLLLAALDGTGDARVLEAARGPEPGPDPLAMAERAHLLHLDELWHRLVFTHPLVRSSIIELASYEELRAAHHDLATLFSDDPDRCAWHSAAAGREPDERIASQLENAALRSLQNGDAAGAVAAMTRASGFSEDPTERGRRLARAAITGVGVSGERLRASSLLMDALRQDGDLNDSVEAKIAASYLLMTNAGDLDGSHRLLVGAVGAVTRLDGDSSPEVALYALMVTCFFGGRPALWQPFHEAIGRLGPAVPETLRVCGETFADPVSASEQALSRLSVAIDNLADDSVEVIRVALAALFVDRLAGCRGALRKVVRDGHADGGPVVSAIHSLNMLGIDNFQTGQWDEAAECAAESLRLCEERDYVLLGYVARFIQASVAAAQGDFARTRAVTDEMLAWAIPRHVRAIECYAWQARALAAAGAGDSEESYRCATQIAPAGHLPSHTPHVLYVALDLVESCIRTYRRAEAAAHVAAMEAAGIAAISPRLRMIVTGCKAMVTADARAAHDLFAEALSVAESDRWSFEHARLQLIYGERLRRSGATRESRAQLTDALERFEWLGAGPWAARAVEELRATGQARTRGVPHGSEPLTAREEQIAALAAGGMRNKDIAERLFLSERTVATHLRHVFPKLGVTSRAALRDALASAAPGAR</sequence>
<dbReference type="InterPro" id="IPR016032">
    <property type="entry name" value="Sig_transdc_resp-reg_C-effctor"/>
</dbReference>
<organism evidence="5 6">
    <name type="scientific">Trebonia kvetii</name>
    <dbReference type="NCBI Taxonomy" id="2480626"/>
    <lineage>
        <taxon>Bacteria</taxon>
        <taxon>Bacillati</taxon>
        <taxon>Actinomycetota</taxon>
        <taxon>Actinomycetes</taxon>
        <taxon>Streptosporangiales</taxon>
        <taxon>Treboniaceae</taxon>
        <taxon>Trebonia</taxon>
    </lineage>
</organism>
<dbReference type="AlphaFoldDB" id="A0A6P2C8B4"/>
<gene>
    <name evidence="5" type="ORF">EAS64_05100</name>
</gene>
<dbReference type="PANTHER" id="PTHR44688:SF16">
    <property type="entry name" value="DNA-BINDING TRANSCRIPTIONAL ACTIVATOR DEVR_DOSR"/>
    <property type="match status" value="1"/>
</dbReference>
<dbReference type="SMART" id="SM00421">
    <property type="entry name" value="HTH_LUXR"/>
    <property type="match status" value="1"/>
</dbReference>
<dbReference type="Proteomes" id="UP000460272">
    <property type="component" value="Unassembled WGS sequence"/>
</dbReference>
<dbReference type="EMBL" id="RPFW01000001">
    <property type="protein sequence ID" value="TVZ06745.1"/>
    <property type="molecule type" value="Genomic_DNA"/>
</dbReference>
<dbReference type="Gene3D" id="1.10.10.10">
    <property type="entry name" value="Winged helix-like DNA-binding domain superfamily/Winged helix DNA-binding domain"/>
    <property type="match status" value="1"/>
</dbReference>
<dbReference type="Gene3D" id="3.40.50.300">
    <property type="entry name" value="P-loop containing nucleotide triphosphate hydrolases"/>
    <property type="match status" value="1"/>
</dbReference>
<dbReference type="GO" id="GO:0006355">
    <property type="term" value="P:regulation of DNA-templated transcription"/>
    <property type="evidence" value="ECO:0007669"/>
    <property type="project" value="InterPro"/>
</dbReference>
<dbReference type="InterPro" id="IPR041664">
    <property type="entry name" value="AAA_16"/>
</dbReference>
<dbReference type="Pfam" id="PF13191">
    <property type="entry name" value="AAA_16"/>
    <property type="match status" value="1"/>
</dbReference>